<name>A0ABY7CH29_9BASI</name>
<feature type="region of interest" description="Disordered" evidence="1">
    <location>
        <begin position="34"/>
        <end position="60"/>
    </location>
</feature>
<dbReference type="GeneID" id="77809749"/>
<dbReference type="RefSeq" id="XP_053020109.1">
    <property type="nucleotide sequence ID" value="XM_053168854.1"/>
</dbReference>
<dbReference type="EMBL" id="CP110425">
    <property type="protein sequence ID" value="WAQ84554.1"/>
    <property type="molecule type" value="Genomic_DNA"/>
</dbReference>
<organism evidence="2 3">
    <name type="scientific">Puccinia triticina</name>
    <dbReference type="NCBI Taxonomy" id="208348"/>
    <lineage>
        <taxon>Eukaryota</taxon>
        <taxon>Fungi</taxon>
        <taxon>Dikarya</taxon>
        <taxon>Basidiomycota</taxon>
        <taxon>Pucciniomycotina</taxon>
        <taxon>Pucciniomycetes</taxon>
        <taxon>Pucciniales</taxon>
        <taxon>Pucciniaceae</taxon>
        <taxon>Puccinia</taxon>
    </lineage>
</organism>
<evidence type="ECO:0000313" key="3">
    <source>
        <dbReference type="Proteomes" id="UP001164743"/>
    </source>
</evidence>
<proteinExistence type="predicted"/>
<accession>A0ABY7CH29</accession>
<sequence>MEYGRFSLRPGGTKQTIDLLAGTMGVPGAGVTGEPAAGIMAGPLRTKKEPRTTATLDEEQ</sequence>
<gene>
    <name evidence="2" type="ORF">PtA15_5A124</name>
</gene>
<dbReference type="Proteomes" id="UP001164743">
    <property type="component" value="Chromosome 5A"/>
</dbReference>
<keyword evidence="3" id="KW-1185">Reference proteome</keyword>
<evidence type="ECO:0000256" key="1">
    <source>
        <dbReference type="SAM" id="MobiDB-lite"/>
    </source>
</evidence>
<reference evidence="2" key="1">
    <citation type="submission" date="2022-10" db="EMBL/GenBank/DDBJ databases">
        <title>Puccinia triticina Genome sequencing and assembly.</title>
        <authorList>
            <person name="Li C."/>
        </authorList>
    </citation>
    <scope>NUCLEOTIDE SEQUENCE</scope>
    <source>
        <strain evidence="2">Pt15</strain>
    </source>
</reference>
<protein>
    <submittedName>
        <fullName evidence="2">Uncharacterized protein</fullName>
    </submittedName>
</protein>
<evidence type="ECO:0000313" key="2">
    <source>
        <dbReference type="EMBL" id="WAQ84554.1"/>
    </source>
</evidence>